<feature type="domain" description="GerMN" evidence="2">
    <location>
        <begin position="215"/>
        <end position="305"/>
    </location>
</feature>
<protein>
    <submittedName>
        <fullName evidence="3">LpqB family beta-propeller domain-containing protein</fullName>
    </submittedName>
</protein>
<dbReference type="Pfam" id="PF10647">
    <property type="entry name" value="Gmad1"/>
    <property type="match status" value="1"/>
</dbReference>
<feature type="signal peptide" evidence="1">
    <location>
        <begin position="1"/>
        <end position="30"/>
    </location>
</feature>
<proteinExistence type="predicted"/>
<evidence type="ECO:0000259" key="2">
    <source>
        <dbReference type="SMART" id="SM00909"/>
    </source>
</evidence>
<evidence type="ECO:0000313" key="4">
    <source>
        <dbReference type="Proteomes" id="UP001500956"/>
    </source>
</evidence>
<dbReference type="SMART" id="SM00909">
    <property type="entry name" value="Germane"/>
    <property type="match status" value="1"/>
</dbReference>
<dbReference type="InterPro" id="IPR059026">
    <property type="entry name" value="LpqB_N"/>
</dbReference>
<dbReference type="EMBL" id="BAABID010000004">
    <property type="protein sequence ID" value="GAA4721001.1"/>
    <property type="molecule type" value="Genomic_DNA"/>
</dbReference>
<accession>A0ABP8Y539</accession>
<dbReference type="InterPro" id="IPR018910">
    <property type="entry name" value="LpqB_C"/>
</dbReference>
<comment type="caution">
    <text evidence="3">The sequence shown here is derived from an EMBL/GenBank/DDBJ whole genome shotgun (WGS) entry which is preliminary data.</text>
</comment>
<sequence length="580" mass="60180">MTTQAPPRRSRRGTAVAVVLAAALALVGCASMPTSGGVVEGTAEVAAPGEVGFDVQGPASGADPMQLVQGFVNVAQLGPASTSTFNVAREYVTPAAWNAWDRASRVLVLSEYPEWEVAAYEEDATTTTVSGEAMVVATLDEAGVYSELPEPSPVDVSYELSRDGGEWRMSGLDDGLLVLQTLFGYAFHRTTLYYPTPDRRWWVPDVRWYPEQAWRTTASQQILAGPPPPLVQSAISVVPEGTALAIDAVTVDDEGVIDVSVTSAITSAPADDRALLVAQLEETLREGEGRSVELSEGSSPLAVEAATETPSHPVTLGDAVAVLEGDDGEPALRRVVGTELTDLEQPVRLGDLTPTGVGVGPDDGPVVVRAGDDRLFRLSADAPPALLLRGDDLLAPSVDRFGTVWTAVDGRTWVALESGESFALDVEWLADAQVRSLRVSPEGARIAVVADGADGPEVWVAAVERDADDVPTGLSVPVRVGAPVPSVAAVDWYEETTLVLLGRNPDGTRSPYLAGIGGLAGSAGGASRALVTPSGPQALASGVGASPLLVLDSGGVLSVRQSSALWPSVATGVRAAAYPG</sequence>
<dbReference type="RefSeq" id="WP_172148348.1">
    <property type="nucleotide sequence ID" value="NZ_BAABID010000004.1"/>
</dbReference>
<dbReference type="Proteomes" id="UP001500956">
    <property type="component" value="Unassembled WGS sequence"/>
</dbReference>
<keyword evidence="1" id="KW-0732">Signal</keyword>
<dbReference type="Pfam" id="PF10646">
    <property type="entry name" value="Germane"/>
    <property type="match status" value="1"/>
</dbReference>
<dbReference type="InterPro" id="IPR019606">
    <property type="entry name" value="GerMN"/>
</dbReference>
<keyword evidence="4" id="KW-1185">Reference proteome</keyword>
<feature type="chain" id="PRO_5047324803" evidence="1">
    <location>
        <begin position="31"/>
        <end position="580"/>
    </location>
</feature>
<gene>
    <name evidence="3" type="ORF">GCM10023216_07590</name>
</gene>
<name>A0ABP8Y539_9MICO</name>
<evidence type="ECO:0000313" key="3">
    <source>
        <dbReference type="EMBL" id="GAA4721001.1"/>
    </source>
</evidence>
<dbReference type="Pfam" id="PF25976">
    <property type="entry name" value="LpqB_N"/>
    <property type="match status" value="1"/>
</dbReference>
<evidence type="ECO:0000256" key="1">
    <source>
        <dbReference type="SAM" id="SignalP"/>
    </source>
</evidence>
<reference evidence="4" key="1">
    <citation type="journal article" date="2019" name="Int. J. Syst. Evol. Microbiol.">
        <title>The Global Catalogue of Microorganisms (GCM) 10K type strain sequencing project: providing services to taxonomists for standard genome sequencing and annotation.</title>
        <authorList>
            <consortium name="The Broad Institute Genomics Platform"/>
            <consortium name="The Broad Institute Genome Sequencing Center for Infectious Disease"/>
            <person name="Wu L."/>
            <person name="Ma J."/>
        </authorList>
    </citation>
    <scope>NUCLEOTIDE SEQUENCE [LARGE SCALE GENOMIC DNA]</scope>
    <source>
        <strain evidence="4">JCM 18063</strain>
    </source>
</reference>
<organism evidence="3 4">
    <name type="scientific">Isoptericola chiayiensis</name>
    <dbReference type="NCBI Taxonomy" id="579446"/>
    <lineage>
        <taxon>Bacteria</taxon>
        <taxon>Bacillati</taxon>
        <taxon>Actinomycetota</taxon>
        <taxon>Actinomycetes</taxon>
        <taxon>Micrococcales</taxon>
        <taxon>Promicromonosporaceae</taxon>
        <taxon>Isoptericola</taxon>
    </lineage>
</organism>